<keyword evidence="2" id="KW-0732">Signal</keyword>
<keyword evidence="4" id="KW-1185">Reference proteome</keyword>
<feature type="chain" id="PRO_5001815400" evidence="2">
    <location>
        <begin position="24"/>
        <end position="590"/>
    </location>
</feature>
<dbReference type="Proteomes" id="UP000029964">
    <property type="component" value="Unassembled WGS sequence"/>
</dbReference>
<keyword evidence="1" id="KW-0472">Membrane</keyword>
<dbReference type="EMBL" id="JPKY01000030">
    <property type="protein sequence ID" value="KFH45574.1"/>
    <property type="molecule type" value="Genomic_DNA"/>
</dbReference>
<dbReference type="AlphaFoldDB" id="A0A086T892"/>
<sequence length="590" mass="65450">MIRQWSVAATAALWWLGTDLAAADVVMTSDVDQFNALAEAHDGFPHQTFRSSDIAGPVFHVDSWDHNLTENSGYIFIGSVYGRHRAGPMILDASDLSLVYADQKWENTYYSEPQVLNGKPYLTFWEGSHSRGHANGFCLIVDEQYNIKHNVSAVGLNGALADMHEMQVTANGTVIFTTYFSIPYDCTPWGGPEDGLLMDSGFQEVDIETNELLFEWSASKHFSPNDTSARYDGGFGVSENSGFDFAHINSVRKTEDGNYLVSSRHLHTIALIDGSDGHPIWILGGKNNQFEDLSDGKATGFSWQHDARFYNDHSHITLFDNHGEKTGSCDDDCRTRGLHIEIDTDAMTARLVAEYYHPRHINAGAMGGLQMLENGNVLTAWGYAPAYVEFTPDGTPVMDIQRGSIGGTNVRDMFAYRVTKGNWTGRPTWPPNMAMDTPHGTAENATLYMSWNGATDIDSWAIFTSDKPREIQHYENYVGSVPRTGFESSAALGPDRREKYVAVAAIDKDGEVLGSSHVFDMETRQPVFMPSEIETIHRPEDNTVRTSAVAAGGAAVTACAFFGLFHLWRRRKNRADVEEAKYKPVSSTEN</sequence>
<evidence type="ECO:0000313" key="3">
    <source>
        <dbReference type="EMBL" id="KFH45574.1"/>
    </source>
</evidence>
<feature type="signal peptide" evidence="2">
    <location>
        <begin position="1"/>
        <end position="23"/>
    </location>
</feature>
<dbReference type="Pfam" id="PF14269">
    <property type="entry name" value="Arylsulfotran_2"/>
    <property type="match status" value="1"/>
</dbReference>
<protein>
    <submittedName>
        <fullName evidence="3">Uncharacterized protein</fullName>
    </submittedName>
</protein>
<dbReference type="InterPro" id="IPR053143">
    <property type="entry name" value="Arylsulfate_ST"/>
</dbReference>
<evidence type="ECO:0000256" key="1">
    <source>
        <dbReference type="SAM" id="Phobius"/>
    </source>
</evidence>
<dbReference type="STRING" id="857340.A0A086T892"/>
<evidence type="ECO:0000313" key="4">
    <source>
        <dbReference type="Proteomes" id="UP000029964"/>
    </source>
</evidence>
<keyword evidence="1" id="KW-1133">Transmembrane helix</keyword>
<organism evidence="3 4">
    <name type="scientific">Hapsidospora chrysogenum (strain ATCC 11550 / CBS 779.69 / DSM 880 / IAM 14645 / JCM 23072 / IMI 49137)</name>
    <name type="common">Acremonium chrysogenum</name>
    <dbReference type="NCBI Taxonomy" id="857340"/>
    <lineage>
        <taxon>Eukaryota</taxon>
        <taxon>Fungi</taxon>
        <taxon>Dikarya</taxon>
        <taxon>Ascomycota</taxon>
        <taxon>Pezizomycotina</taxon>
        <taxon>Sordariomycetes</taxon>
        <taxon>Hypocreomycetidae</taxon>
        <taxon>Hypocreales</taxon>
        <taxon>Bionectriaceae</taxon>
        <taxon>Hapsidospora</taxon>
    </lineage>
</organism>
<dbReference type="HOGENOM" id="CLU_018249_0_0_1"/>
<dbReference type="PANTHER" id="PTHR35340:SF5">
    <property type="entry name" value="ASST-DOMAIN-CONTAINING PROTEIN"/>
    <property type="match status" value="1"/>
</dbReference>
<dbReference type="PANTHER" id="PTHR35340">
    <property type="entry name" value="PQQ ENZYME REPEAT PROTEIN-RELATED"/>
    <property type="match status" value="1"/>
</dbReference>
<gene>
    <name evidence="3" type="ORF">ACRE_036280</name>
</gene>
<dbReference type="OrthoDB" id="5427350at2759"/>
<reference evidence="4" key="1">
    <citation type="journal article" date="2014" name="Genome Announc.">
        <title>Genome sequence and annotation of Acremonium chrysogenum, producer of the beta-lactam antibiotic cephalosporin C.</title>
        <authorList>
            <person name="Terfehr D."/>
            <person name="Dahlmann T.A."/>
            <person name="Specht T."/>
            <person name="Zadra I."/>
            <person name="Kuernsteiner H."/>
            <person name="Kueck U."/>
        </authorList>
    </citation>
    <scope>NUCLEOTIDE SEQUENCE [LARGE SCALE GENOMIC DNA]</scope>
    <source>
        <strain evidence="4">ATCC 11550 / CBS 779.69 / DSM 880 / IAM 14645 / JCM 23072 / IMI 49137</strain>
    </source>
</reference>
<accession>A0A086T892</accession>
<proteinExistence type="predicted"/>
<dbReference type="InterPro" id="IPR039535">
    <property type="entry name" value="ASST-like"/>
</dbReference>
<feature type="transmembrane region" description="Helical" evidence="1">
    <location>
        <begin position="548"/>
        <end position="568"/>
    </location>
</feature>
<comment type="caution">
    <text evidence="3">The sequence shown here is derived from an EMBL/GenBank/DDBJ whole genome shotgun (WGS) entry which is preliminary data.</text>
</comment>
<evidence type="ECO:0000256" key="2">
    <source>
        <dbReference type="SAM" id="SignalP"/>
    </source>
</evidence>
<keyword evidence="1" id="KW-0812">Transmembrane</keyword>
<name>A0A086T892_HAPC1</name>